<geneLocation type="plasmid" evidence="3 4">
    <name>unnamed3</name>
</geneLocation>
<evidence type="ECO:0000256" key="1">
    <source>
        <dbReference type="SAM" id="Phobius"/>
    </source>
</evidence>
<keyword evidence="1" id="KW-1133">Transmembrane helix</keyword>
<evidence type="ECO:0000313" key="4">
    <source>
        <dbReference type="Proteomes" id="UP000318483"/>
    </source>
</evidence>
<dbReference type="AlphaFoldDB" id="A0A5B8ICG5"/>
<reference evidence="3 4" key="1">
    <citation type="submission" date="2019-07" db="EMBL/GenBank/DDBJ databases">
        <title>Litoreibacter alkalisoli sp. nov., isolated from saline-alkaline soil.</title>
        <authorList>
            <person name="Wang S."/>
            <person name="Xu L."/>
            <person name="Xing Y.-T."/>
            <person name="Sun J.-Q."/>
        </authorList>
    </citation>
    <scope>NUCLEOTIDE SEQUENCE [LARGE SCALE GENOMIC DNA]</scope>
    <source>
        <strain evidence="3 4">LN3S51</strain>
        <plasmid evidence="3 4">unnamed3</plasmid>
    </source>
</reference>
<dbReference type="EMBL" id="CP042264">
    <property type="protein sequence ID" value="QDY71276.1"/>
    <property type="molecule type" value="Genomic_DNA"/>
</dbReference>
<name>A0A5B8ICG5_9RHOB</name>
<keyword evidence="2" id="KW-0732">Signal</keyword>
<dbReference type="RefSeq" id="WP_146366692.1">
    <property type="nucleotide sequence ID" value="NZ_CP042264.1"/>
</dbReference>
<evidence type="ECO:0000256" key="2">
    <source>
        <dbReference type="SAM" id="SignalP"/>
    </source>
</evidence>
<keyword evidence="1" id="KW-0472">Membrane</keyword>
<feature type="chain" id="PRO_5023021659" description="VPLPA-CTERM protein sorting domain-containing protein" evidence="2">
    <location>
        <begin position="22"/>
        <end position="176"/>
    </location>
</feature>
<evidence type="ECO:0008006" key="5">
    <source>
        <dbReference type="Google" id="ProtNLM"/>
    </source>
</evidence>
<keyword evidence="4" id="KW-1185">Reference proteome</keyword>
<sequence>MRILYSLAAATSLAISTPALAATISDGTASVWLYGGDVIVDSTAPLSDTDGLDPVFVSMSGGTGFDPAFSLWVDGPTDTILEGDVADFSFDGGNILNFVFSVTGSASEFLGNLVELTLTFDVALYDPFGVNADFSGVAQMHLASADEMPAVPLPATLPLLAAALAVPVAFRRRKSA</sequence>
<keyword evidence="1" id="KW-0812">Transmembrane</keyword>
<feature type="transmembrane region" description="Helical" evidence="1">
    <location>
        <begin position="150"/>
        <end position="170"/>
    </location>
</feature>
<feature type="signal peptide" evidence="2">
    <location>
        <begin position="1"/>
        <end position="21"/>
    </location>
</feature>
<gene>
    <name evidence="3" type="ORF">FPZ52_16450</name>
</gene>
<dbReference type="Proteomes" id="UP000318483">
    <property type="component" value="Plasmid unnamed3"/>
</dbReference>
<organism evidence="3 4">
    <name type="scientific">Qingshengfaniella alkalisoli</name>
    <dbReference type="NCBI Taxonomy" id="2599296"/>
    <lineage>
        <taxon>Bacteria</taxon>
        <taxon>Pseudomonadati</taxon>
        <taxon>Pseudomonadota</taxon>
        <taxon>Alphaproteobacteria</taxon>
        <taxon>Rhodobacterales</taxon>
        <taxon>Paracoccaceae</taxon>
        <taxon>Qingshengfaniella</taxon>
    </lineage>
</organism>
<accession>A0A5B8ICG5</accession>
<protein>
    <recommendedName>
        <fullName evidence="5">VPLPA-CTERM protein sorting domain-containing protein</fullName>
    </recommendedName>
</protein>
<keyword evidence="3" id="KW-0614">Plasmid</keyword>
<proteinExistence type="predicted"/>
<dbReference type="KEGG" id="lit:FPZ52_16450"/>
<evidence type="ECO:0000313" key="3">
    <source>
        <dbReference type="EMBL" id="QDY71276.1"/>
    </source>
</evidence>